<dbReference type="RefSeq" id="WP_147206114.1">
    <property type="nucleotide sequence ID" value="NZ_BJYT01000035.1"/>
</dbReference>
<gene>
    <name evidence="2" type="ORF">SAE01_44830</name>
</gene>
<dbReference type="CDD" id="cd00130">
    <property type="entry name" value="PAS"/>
    <property type="match status" value="1"/>
</dbReference>
<dbReference type="Proteomes" id="UP000321513">
    <property type="component" value="Unassembled WGS sequence"/>
</dbReference>
<comment type="caution">
    <text evidence="2">The sequence shown here is derived from an EMBL/GenBank/DDBJ whole genome shotgun (WGS) entry which is preliminary data.</text>
</comment>
<dbReference type="InterPro" id="IPR035965">
    <property type="entry name" value="PAS-like_dom_sf"/>
</dbReference>
<dbReference type="SUPFAM" id="SSF47384">
    <property type="entry name" value="Homodimeric domain of signal transducing histidine kinase"/>
    <property type="match status" value="1"/>
</dbReference>
<keyword evidence="3" id="KW-1185">Reference proteome</keyword>
<protein>
    <recommendedName>
        <fullName evidence="1">PAC domain-containing protein</fullName>
    </recommendedName>
</protein>
<evidence type="ECO:0000313" key="3">
    <source>
        <dbReference type="Proteomes" id="UP000321513"/>
    </source>
</evidence>
<evidence type="ECO:0000259" key="1">
    <source>
        <dbReference type="PROSITE" id="PS50113"/>
    </source>
</evidence>
<dbReference type="AlphaFoldDB" id="A0A512BJI8"/>
<feature type="domain" description="PAC" evidence="1">
    <location>
        <begin position="85"/>
        <end position="136"/>
    </location>
</feature>
<dbReference type="PROSITE" id="PS50113">
    <property type="entry name" value="PAC"/>
    <property type="match status" value="1"/>
</dbReference>
<dbReference type="Pfam" id="PF08447">
    <property type="entry name" value="PAS_3"/>
    <property type="match status" value="1"/>
</dbReference>
<sequence>MDNTIPFPSGFPLHELPELTDEVLFAFHLQIDKVLYLNAAFEKVWNVSREFIGCNLSLLFDTIHPDDRELVKDSFTKIKSDRQNQKLEFRILLPPEQQQKWIRLKAYASEKSNKEIIVGVAEDITADKDYNDTLHKFSDKKNSILHILSHDLLGPLGNIEMSSLMLSEETKISSDESVMELVDTIKRNCKKGVTMIRDLINDEFLNSSEASLVKQRVDLVERINNVIDSCRSHRYLNHRNCLNL</sequence>
<evidence type="ECO:0000313" key="2">
    <source>
        <dbReference type="EMBL" id="GEO11987.1"/>
    </source>
</evidence>
<name>A0A512BJI8_9BACT</name>
<dbReference type="Gene3D" id="1.10.287.130">
    <property type="match status" value="1"/>
</dbReference>
<dbReference type="GO" id="GO:0000155">
    <property type="term" value="F:phosphorelay sensor kinase activity"/>
    <property type="evidence" value="ECO:0007669"/>
    <property type="project" value="InterPro"/>
</dbReference>
<dbReference type="Gene3D" id="3.30.450.20">
    <property type="entry name" value="PAS domain"/>
    <property type="match status" value="1"/>
</dbReference>
<dbReference type="InterPro" id="IPR000014">
    <property type="entry name" value="PAS"/>
</dbReference>
<accession>A0A512BJI8</accession>
<reference evidence="2 3" key="1">
    <citation type="submission" date="2019-07" db="EMBL/GenBank/DDBJ databases">
        <title>Whole genome shotgun sequence of Segetibacter aerophilus NBRC 106135.</title>
        <authorList>
            <person name="Hosoyama A."/>
            <person name="Uohara A."/>
            <person name="Ohji S."/>
            <person name="Ichikawa N."/>
        </authorList>
    </citation>
    <scope>NUCLEOTIDE SEQUENCE [LARGE SCALE GENOMIC DNA]</scope>
    <source>
        <strain evidence="2 3">NBRC 106135</strain>
    </source>
</reference>
<dbReference type="InterPro" id="IPR036097">
    <property type="entry name" value="HisK_dim/P_sf"/>
</dbReference>
<organism evidence="2 3">
    <name type="scientific">Segetibacter aerophilus</name>
    <dbReference type="NCBI Taxonomy" id="670293"/>
    <lineage>
        <taxon>Bacteria</taxon>
        <taxon>Pseudomonadati</taxon>
        <taxon>Bacteroidota</taxon>
        <taxon>Chitinophagia</taxon>
        <taxon>Chitinophagales</taxon>
        <taxon>Chitinophagaceae</taxon>
        <taxon>Segetibacter</taxon>
    </lineage>
</organism>
<dbReference type="OrthoDB" id="1301080at2"/>
<dbReference type="SUPFAM" id="SSF55785">
    <property type="entry name" value="PYP-like sensor domain (PAS domain)"/>
    <property type="match status" value="1"/>
</dbReference>
<dbReference type="InterPro" id="IPR000700">
    <property type="entry name" value="PAS-assoc_C"/>
</dbReference>
<proteinExistence type="predicted"/>
<dbReference type="InterPro" id="IPR013655">
    <property type="entry name" value="PAS_fold_3"/>
</dbReference>
<dbReference type="EMBL" id="BJYT01000035">
    <property type="protein sequence ID" value="GEO11987.1"/>
    <property type="molecule type" value="Genomic_DNA"/>
</dbReference>